<evidence type="ECO:0000313" key="6">
    <source>
        <dbReference type="Proteomes" id="UP000887458"/>
    </source>
</evidence>
<evidence type="ECO:0000313" key="5">
    <source>
        <dbReference type="EMBL" id="KAH9417627.1"/>
    </source>
</evidence>
<dbReference type="Gene3D" id="2.60.40.10">
    <property type="entry name" value="Immunoglobulins"/>
    <property type="match status" value="4"/>
</dbReference>
<reference evidence="5 6" key="1">
    <citation type="journal article" date="2018" name="J. Allergy Clin. Immunol.">
        <title>High-quality assembly of Dermatophagoides pteronyssinus genome and transcriptome reveals a wide range of novel allergens.</title>
        <authorList>
            <person name="Liu X.Y."/>
            <person name="Yang K.Y."/>
            <person name="Wang M.Q."/>
            <person name="Kwok J.S."/>
            <person name="Zeng X."/>
            <person name="Yang Z."/>
            <person name="Xiao X.J."/>
            <person name="Lau C.P."/>
            <person name="Li Y."/>
            <person name="Huang Z.M."/>
            <person name="Ba J.G."/>
            <person name="Yim A.K."/>
            <person name="Ouyang C.Y."/>
            <person name="Ngai S.M."/>
            <person name="Chan T.F."/>
            <person name="Leung E.L."/>
            <person name="Liu L."/>
            <person name="Liu Z.G."/>
            <person name="Tsui S.K."/>
        </authorList>
    </citation>
    <scope>NUCLEOTIDE SEQUENCE [LARGE SCALE GENOMIC DNA]</scope>
    <source>
        <strain evidence="5">Derp</strain>
    </source>
</reference>
<feature type="region of interest" description="Disordered" evidence="2">
    <location>
        <begin position="1125"/>
        <end position="1180"/>
    </location>
</feature>
<name>A0ABQ8J560_DERPT</name>
<keyword evidence="1" id="KW-0175">Coiled coil</keyword>
<sequence length="1520" mass="175090">MIILNTFELPFYVFILMFSFIYSERMMKITAILNQDAFIPCETRSSLIDWNLLRHQSYQSDNSLNKQIRYRNSFGRINLILWYRDGVNVPFYTVDARALGNLLNNDKEVNDDNEQQIPIDHSMLTNPAVRHITNDSRMVLDLSKMTPLLRIKNVTEHDEGFYHCRVEYSNHRTFSTEIRLNIVGPPISILITDTEGNQLEGIIGPYNEFQNVTLICKVFGGNPKPNVIWFRKQRLYEEIVDDSYESYTLENSTINGIVRMAVVNVLNLRRLDRNDYMASYLCRASTRFYYRPLIASITIDMNLMPVTVRIFMSRYHQQISLSAATQPVMADKIVEYGCRTEGSKPNANIEWFLDDQRIIVPSKVASNSVDNDFLIQKTASYQWMSTSFNNCIVNDDSNIVNGNEQMVNQIAKTTTTTTSSSEMLLSNDNSNWKLTVNEQINYQNNLLSQQQQQQRQKNRRRCKFLSIMETHKTNSTLSIIRFIPDFSDNNRILSCQASNPFIAMADNNNNNNNNMTANNSFSSRSNNNNNNSNNNNRITDKITLNIQFKITNNNKNNYNINDLGLIQFERNFNVDDVEQPEQKIITIAEHLLSLELNCHIKANPWIEKVLWYLNDTIIDVVDDYEKELENLSSTIHDITISSHHFYLTNHNQTLRLKTINRFIHSGYYRCKAFNSINESFSEIIKLNVAYAPKCMNPETQFLIVRRNVGQMMVDCQIDSEPSVNVTYKWKLSSSKLTTSVDEMEIKTNDDNDDSAEMRDIENDSHQTSLTETIIIDNDSSILDVIIAVNRYFVNYNGPQFSDNKKYDDSDSIINEPLMDSYSTLLLQCQAQNMIGEQKKPCTFMLHIHPGPPQKIQNCMFGLNKTIDPSSDKETKAFVECIPGNDGSLSSSSSGQSFHLIGLLSNTRWQKFWNDSLKSEKDFSKKSLSLLRSLILAVESITEKIDIDEKIKESESEFDDIIVQHQRQHRVIIETENILLFTLRSIIHDDNHKNESIQQTVQFQFDSNFNQDNDVDIIIYSNNSIGISEPLIYLNVNFNHIEDYGKATNIVVIGSDNQSSSSGIINNRKNWAYLRLKGLIVITVLLIIIGIGCALLRRFLSSSSVNNDTHGTHPHHPSVLLALKQRRRRKQNEQDEKTKNLNQQTTVSDEKSNHEELISSTELHNDRHENNQQQHIAGDDKNKPDEIIQLDQDADNVVEQQQNRIWNKHDTNESTIRTKQQQTFHCWPSRSLTNIPNHEQTNQPKNNIDSTLSSLSFSLSSLLESVSTKQDQTIIDSVEPTSALETTIIIIMKPIRECLAIIKRCLNRSMRNGSHYGAYNLSTTTTHDNFSVDFDDDDDDDGQQIEVSCTDNHKWRNQNKRTLTDYRYEQKQQQQENEKQFTNCNDNDNHNDLNDTNIIVADSSSSSSSSSNSNTNSNINGSNRNAIGFSFNKRMIREESQRTTTKLTKLLNRLHIRQQPSSNQHYHHHNQYDPKTYRTTTTAYSFLPAAIMANNVMMTNDNVAETTKNVQLLYVSQKNLY</sequence>
<proteinExistence type="predicted"/>
<feature type="coiled-coil region" evidence="1">
    <location>
        <begin position="614"/>
        <end position="641"/>
    </location>
</feature>
<keyword evidence="3" id="KW-0472">Membrane</keyword>
<feature type="compositionally biased region" description="Basic and acidic residues" evidence="2">
    <location>
        <begin position="1147"/>
        <end position="1169"/>
    </location>
</feature>
<gene>
    <name evidence="5" type="ORF">DERP_010441</name>
</gene>
<evidence type="ECO:0000256" key="2">
    <source>
        <dbReference type="SAM" id="MobiDB-lite"/>
    </source>
</evidence>
<dbReference type="PANTHER" id="PTHR23278:SF19">
    <property type="entry name" value="OBSCURIN"/>
    <property type="match status" value="1"/>
</dbReference>
<feature type="transmembrane region" description="Helical" evidence="3">
    <location>
        <begin position="1077"/>
        <end position="1099"/>
    </location>
</feature>
<dbReference type="SUPFAM" id="SSF48726">
    <property type="entry name" value="Immunoglobulin"/>
    <property type="match status" value="3"/>
</dbReference>
<dbReference type="CDD" id="cd00096">
    <property type="entry name" value="Ig"/>
    <property type="match status" value="1"/>
</dbReference>
<dbReference type="InterPro" id="IPR003599">
    <property type="entry name" value="Ig_sub"/>
</dbReference>
<dbReference type="EMBL" id="NJHN03000075">
    <property type="protein sequence ID" value="KAH9417627.1"/>
    <property type="molecule type" value="Genomic_DNA"/>
</dbReference>
<feature type="compositionally biased region" description="Low complexity" evidence="2">
    <location>
        <begin position="1402"/>
        <end position="1424"/>
    </location>
</feature>
<accession>A0ABQ8J560</accession>
<dbReference type="PROSITE" id="PS50835">
    <property type="entry name" value="IG_LIKE"/>
    <property type="match status" value="4"/>
</dbReference>
<evidence type="ECO:0000259" key="4">
    <source>
        <dbReference type="PROSITE" id="PS50835"/>
    </source>
</evidence>
<evidence type="ECO:0000256" key="3">
    <source>
        <dbReference type="SAM" id="Phobius"/>
    </source>
</evidence>
<dbReference type="SMART" id="SM00409">
    <property type="entry name" value="IG"/>
    <property type="match status" value="3"/>
</dbReference>
<evidence type="ECO:0000256" key="1">
    <source>
        <dbReference type="SAM" id="Coils"/>
    </source>
</evidence>
<organism evidence="5 6">
    <name type="scientific">Dermatophagoides pteronyssinus</name>
    <name type="common">European house dust mite</name>
    <dbReference type="NCBI Taxonomy" id="6956"/>
    <lineage>
        <taxon>Eukaryota</taxon>
        <taxon>Metazoa</taxon>
        <taxon>Ecdysozoa</taxon>
        <taxon>Arthropoda</taxon>
        <taxon>Chelicerata</taxon>
        <taxon>Arachnida</taxon>
        <taxon>Acari</taxon>
        <taxon>Acariformes</taxon>
        <taxon>Sarcoptiformes</taxon>
        <taxon>Astigmata</taxon>
        <taxon>Psoroptidia</taxon>
        <taxon>Analgoidea</taxon>
        <taxon>Pyroglyphidae</taxon>
        <taxon>Dermatophagoidinae</taxon>
        <taxon>Dermatophagoides</taxon>
    </lineage>
</organism>
<comment type="caution">
    <text evidence="5">The sequence shown here is derived from an EMBL/GenBank/DDBJ whole genome shotgun (WGS) entry which is preliminary data.</text>
</comment>
<feature type="compositionally biased region" description="Low complexity" evidence="2">
    <location>
        <begin position="507"/>
        <end position="536"/>
    </location>
</feature>
<keyword evidence="3" id="KW-1133">Transmembrane helix</keyword>
<feature type="transmembrane region" description="Helical" evidence="3">
    <location>
        <begin position="6"/>
        <end position="23"/>
    </location>
</feature>
<protein>
    <recommendedName>
        <fullName evidence="4">Ig-like domain-containing protein</fullName>
    </recommendedName>
</protein>
<feature type="region of interest" description="Disordered" evidence="2">
    <location>
        <begin position="506"/>
        <end position="536"/>
    </location>
</feature>
<dbReference type="InterPro" id="IPR036179">
    <property type="entry name" value="Ig-like_dom_sf"/>
</dbReference>
<dbReference type="InterPro" id="IPR013783">
    <property type="entry name" value="Ig-like_fold"/>
</dbReference>
<dbReference type="InterPro" id="IPR007110">
    <property type="entry name" value="Ig-like_dom"/>
</dbReference>
<reference evidence="5 6" key="2">
    <citation type="journal article" date="2022" name="Mol. Biol. Evol.">
        <title>Comparative Genomics Reveals Insights into the Divergent Evolution of Astigmatic Mites and Household Pest Adaptations.</title>
        <authorList>
            <person name="Xiong Q."/>
            <person name="Wan A.T."/>
            <person name="Liu X."/>
            <person name="Fung C.S."/>
            <person name="Xiao X."/>
            <person name="Malainual N."/>
            <person name="Hou J."/>
            <person name="Wang L."/>
            <person name="Wang M."/>
            <person name="Yang K.Y."/>
            <person name="Cui Y."/>
            <person name="Leung E.L."/>
            <person name="Nong W."/>
            <person name="Shin S.K."/>
            <person name="Au S.W."/>
            <person name="Jeong K.Y."/>
            <person name="Chew F.T."/>
            <person name="Hui J.H."/>
            <person name="Leung T.F."/>
            <person name="Tungtrongchitr A."/>
            <person name="Zhong N."/>
            <person name="Liu Z."/>
            <person name="Tsui S.K."/>
        </authorList>
    </citation>
    <scope>NUCLEOTIDE SEQUENCE [LARGE SCALE GENOMIC DNA]</scope>
    <source>
        <strain evidence="5">Derp</strain>
    </source>
</reference>
<dbReference type="PANTHER" id="PTHR23278">
    <property type="entry name" value="SIDESTEP PROTEIN"/>
    <property type="match status" value="1"/>
</dbReference>
<feature type="domain" description="Ig-like" evidence="4">
    <location>
        <begin position="185"/>
        <end position="298"/>
    </location>
</feature>
<feature type="region of interest" description="Disordered" evidence="2">
    <location>
        <begin position="1368"/>
        <end position="1425"/>
    </location>
</feature>
<feature type="domain" description="Ig-like" evidence="4">
    <location>
        <begin position="80"/>
        <end position="175"/>
    </location>
</feature>
<keyword evidence="3" id="KW-0812">Transmembrane</keyword>
<keyword evidence="6" id="KW-1185">Reference proteome</keyword>
<feature type="domain" description="Ig-like" evidence="4">
    <location>
        <begin position="580"/>
        <end position="681"/>
    </location>
</feature>
<dbReference type="Proteomes" id="UP000887458">
    <property type="component" value="Unassembled WGS sequence"/>
</dbReference>
<feature type="domain" description="Ig-like" evidence="4">
    <location>
        <begin position="305"/>
        <end position="408"/>
    </location>
</feature>